<feature type="compositionally biased region" description="Polar residues" evidence="1">
    <location>
        <begin position="241"/>
        <end position="262"/>
    </location>
</feature>
<sequence length="1145" mass="128927">MLLLQCRHGASFSKLDNLVSNGKMKILLVFLGLLGNSVAMPMQMPRMAGFSSKSEEMMRYGQFHFMNSPHMSQLGPLYGNGLQLPQPFPQYQMPMWLQPPPNTRRSQKSSYPSGLKRRSQIDQVQETPKHDQPQPKKPPPKRPLKQSPQDPPQPTEETQPPQAFPPFHNGLFPYQQPPWQVAQRIPPGYGHPPNSNEEGGHPYFGYFGYHGFGGRPPYYSEEMFEQDFEKPKEEDPPKTESPATDPTVNSTAPETNSTQKNVPGSGGSQGGNDTTPTGNSHDLNPGSNHTAQNGVISHSTVNVSNQGASRIQIPWGQIHPNIYENYPHPSVQGSPTGRQWRPTGTAMGHRQNGPFYRNQQVHRGPRWNSFTLEGKQAARPGNPAYRKAYPSISRGNSFNYAGNPANFRRKPQWPNKYPVGANVAPLGTKHGTVGLNEKIQNPREKPIGQKERIVVPTQDPTGPWKNSQDYGVDKANYKLPRSEGNMQVPSFNSIDQHENSYYPRDSRRVQNSDGQTQNQYLPKGIVLEPRRIPYKPETNRPELNHSTHHPIYPEEIPSPAREHFPAERNHWNDQEISPTLEEDPRRQEGPLPHPSHGSRGNVFYSEYNPYDPRENSPYLRSNTWDERGDSPNTMRQPENPLYPVNTLDQKETIPYNQEDPNDPTGDEHFPGPGRWGKEESSFKGSPTVRHYEGQQYASNQPKEYLPYSLDNPSKPREDFPYGEFYPWGPDENFASYNTAPTIPPPVESRGYYVNNAVGQEESPLFPSWNSWDHRIQAQGPKERGPYFNRNFWDQTTNLHKAPATLPDHKENQPYSSNSPAWLQKNPTWHDSENLNYGMQITRLNSPDGEHLAFADLIPQRYPADQKEANLFHPSQRGPCCAGGSIGPKDNPLAIQDYTTSFGLAPGENQDTSPLYTEGSHTKHARHIISPTSILPDRRNSSEKRLPGESQNPSRFRDDVSTLRRNTPCSINNQLGQRGMMPFPETSSLQMNTPCLKSDLGGDENNIMEQIFEDNQPNERTVNLTPEQLVIGTPDEDPKPEAMQSEVLENEGERQQQRPPSILQLPCFGRLAKHHFSGTGTPSSNGRQGPFDGDSIMPTENPNTLAELATGAQFNSVNVNTLNAGEHTPFESNPQDQIQDCLLLQA</sequence>
<feature type="compositionally biased region" description="Polar residues" evidence="1">
    <location>
        <begin position="511"/>
        <end position="520"/>
    </location>
</feature>
<dbReference type="GeneID" id="101341254"/>
<dbReference type="Pfam" id="PF15362">
    <property type="entry name" value="Enamelin"/>
    <property type="match status" value="1"/>
</dbReference>
<evidence type="ECO:0000313" key="2">
    <source>
        <dbReference type="Proteomes" id="UP000248480"/>
    </source>
</evidence>
<feature type="compositionally biased region" description="Polar residues" evidence="1">
    <location>
        <begin position="271"/>
        <end position="293"/>
    </location>
</feature>
<dbReference type="OrthoDB" id="9900243at2759"/>
<dbReference type="GO" id="GO:0036305">
    <property type="term" value="P:ameloblast differentiation"/>
    <property type="evidence" value="ECO:0007669"/>
    <property type="project" value="TreeGrafter"/>
</dbReference>
<feature type="compositionally biased region" description="Polar residues" evidence="1">
    <location>
        <begin position="484"/>
        <end position="494"/>
    </location>
</feature>
<dbReference type="STRING" id="127582.A0A2Y9DZI4"/>
<dbReference type="GO" id="GO:0097186">
    <property type="term" value="P:amelogenesis"/>
    <property type="evidence" value="ECO:0007669"/>
    <property type="project" value="TreeGrafter"/>
</dbReference>
<dbReference type="GO" id="GO:0030345">
    <property type="term" value="F:structural constituent of tooth enamel"/>
    <property type="evidence" value="ECO:0007669"/>
    <property type="project" value="TreeGrafter"/>
</dbReference>
<dbReference type="KEGG" id="tmu:101341254"/>
<feature type="region of interest" description="Disordered" evidence="1">
    <location>
        <begin position="1072"/>
        <end position="1101"/>
    </location>
</feature>
<feature type="region of interest" description="Disordered" evidence="1">
    <location>
        <begin position="91"/>
        <end position="174"/>
    </location>
</feature>
<dbReference type="GO" id="GO:0070175">
    <property type="term" value="P:positive regulation of enamel mineralization"/>
    <property type="evidence" value="ECO:0007669"/>
    <property type="project" value="TreeGrafter"/>
</dbReference>
<evidence type="ECO:0000313" key="3">
    <source>
        <dbReference type="RefSeq" id="XP_004383389.1"/>
    </source>
</evidence>
<feature type="region of interest" description="Disordered" evidence="1">
    <location>
        <begin position="915"/>
        <end position="959"/>
    </location>
</feature>
<feature type="region of interest" description="Disordered" evidence="1">
    <location>
        <begin position="226"/>
        <end position="293"/>
    </location>
</feature>
<gene>
    <name evidence="3" type="primary">ENAM</name>
</gene>
<feature type="compositionally biased region" description="Polar residues" evidence="1">
    <location>
        <begin position="1077"/>
        <end position="1086"/>
    </location>
</feature>
<dbReference type="FunCoup" id="A0A2Y9DZI4">
    <property type="interactions" value="24"/>
</dbReference>
<feature type="compositionally biased region" description="Basic and acidic residues" evidence="1">
    <location>
        <begin position="227"/>
        <end position="238"/>
    </location>
</feature>
<dbReference type="AlphaFoldDB" id="A0A2Y9DZI4"/>
<dbReference type="RefSeq" id="XP_004383389.1">
    <property type="nucleotide sequence ID" value="XM_004383332.2"/>
</dbReference>
<dbReference type="CTD" id="10117"/>
<dbReference type="PANTHER" id="PTHR16784">
    <property type="entry name" value="ENAMELIN"/>
    <property type="match status" value="1"/>
</dbReference>
<feature type="compositionally biased region" description="Low complexity" evidence="1">
    <location>
        <begin position="155"/>
        <end position="167"/>
    </location>
</feature>
<organism evidence="2 3">
    <name type="scientific">Trichechus manatus latirostris</name>
    <name type="common">Florida manatee</name>
    <dbReference type="NCBI Taxonomy" id="127582"/>
    <lineage>
        <taxon>Eukaryota</taxon>
        <taxon>Metazoa</taxon>
        <taxon>Chordata</taxon>
        <taxon>Craniata</taxon>
        <taxon>Vertebrata</taxon>
        <taxon>Euteleostomi</taxon>
        <taxon>Mammalia</taxon>
        <taxon>Eutheria</taxon>
        <taxon>Afrotheria</taxon>
        <taxon>Sirenia</taxon>
        <taxon>Trichechidae</taxon>
        <taxon>Trichechus</taxon>
    </lineage>
</organism>
<feature type="region of interest" description="Disordered" evidence="1">
    <location>
        <begin position="580"/>
        <end position="686"/>
    </location>
</feature>
<keyword evidence="2" id="KW-1185">Reference proteome</keyword>
<dbReference type="InterPro" id="IPR015673">
    <property type="entry name" value="Enamelin"/>
</dbReference>
<reference evidence="3" key="1">
    <citation type="submission" date="2025-08" db="UniProtKB">
        <authorList>
            <consortium name="RefSeq"/>
        </authorList>
    </citation>
    <scope>IDENTIFICATION</scope>
</reference>
<dbReference type="InParanoid" id="A0A2Y9DZI4"/>
<feature type="region of interest" description="Disordered" evidence="1">
    <location>
        <begin position="481"/>
        <end position="559"/>
    </location>
</feature>
<feature type="compositionally biased region" description="Basic and acidic residues" evidence="1">
    <location>
        <begin position="665"/>
        <end position="681"/>
    </location>
</feature>
<dbReference type="Proteomes" id="UP000248480">
    <property type="component" value="Unplaced"/>
</dbReference>
<proteinExistence type="predicted"/>
<name>A0A2Y9DZI4_TRIMA</name>
<dbReference type="PANTHER" id="PTHR16784:SF2">
    <property type="entry name" value="ENAMELIN"/>
    <property type="match status" value="1"/>
</dbReference>
<protein>
    <submittedName>
        <fullName evidence="3">Enamelin</fullName>
    </submittedName>
</protein>
<accession>A0A2Y9DZI4</accession>
<feature type="compositionally biased region" description="Basic and acidic residues" evidence="1">
    <location>
        <begin position="935"/>
        <end position="946"/>
    </location>
</feature>
<feature type="region of interest" description="Disordered" evidence="1">
    <location>
        <begin position="1029"/>
        <end position="1059"/>
    </location>
</feature>
<dbReference type="GO" id="GO:0031012">
    <property type="term" value="C:extracellular matrix"/>
    <property type="evidence" value="ECO:0007669"/>
    <property type="project" value="TreeGrafter"/>
</dbReference>
<evidence type="ECO:0000256" key="1">
    <source>
        <dbReference type="SAM" id="MobiDB-lite"/>
    </source>
</evidence>